<proteinExistence type="predicted"/>
<feature type="region of interest" description="Disordered" evidence="2">
    <location>
        <begin position="1104"/>
        <end position="1123"/>
    </location>
</feature>
<protein>
    <recommendedName>
        <fullName evidence="3">Phage tail tape measure protein domain-containing protein</fullName>
    </recommendedName>
</protein>
<reference evidence="4 5" key="1">
    <citation type="submission" date="2019-07" db="EMBL/GenBank/DDBJ databases">
        <title>Whole genome shotgun sequence of Clostridium butyricum NBRC 3858.</title>
        <authorList>
            <person name="Hosoyama A."/>
            <person name="Uohara A."/>
            <person name="Ohji S."/>
            <person name="Ichikawa N."/>
        </authorList>
    </citation>
    <scope>NUCLEOTIDE SEQUENCE [LARGE SCALE GENOMIC DNA]</scope>
    <source>
        <strain evidence="4 5">NBRC 3858</strain>
    </source>
</reference>
<dbReference type="PANTHER" id="PTHR37813">
    <property type="entry name" value="FELS-2 PROPHAGE PROTEIN"/>
    <property type="match status" value="1"/>
</dbReference>
<evidence type="ECO:0000256" key="2">
    <source>
        <dbReference type="SAM" id="MobiDB-lite"/>
    </source>
</evidence>
<keyword evidence="1" id="KW-1188">Viral release from host cell</keyword>
<comment type="caution">
    <text evidence="4">The sequence shown here is derived from an EMBL/GenBank/DDBJ whole genome shotgun (WGS) entry which is preliminary data.</text>
</comment>
<dbReference type="Proteomes" id="UP000321089">
    <property type="component" value="Unassembled WGS sequence"/>
</dbReference>
<evidence type="ECO:0000313" key="5">
    <source>
        <dbReference type="Proteomes" id="UP000321089"/>
    </source>
</evidence>
<dbReference type="PANTHER" id="PTHR37813:SF1">
    <property type="entry name" value="FELS-2 PROPHAGE PROTEIN"/>
    <property type="match status" value="1"/>
</dbReference>
<dbReference type="Pfam" id="PF10145">
    <property type="entry name" value="PhageMin_Tail"/>
    <property type="match status" value="1"/>
</dbReference>
<evidence type="ECO:0000256" key="1">
    <source>
        <dbReference type="ARBA" id="ARBA00022612"/>
    </source>
</evidence>
<accession>A0A512TR57</accession>
<organism evidence="4 5">
    <name type="scientific">Clostridium butyricum</name>
    <dbReference type="NCBI Taxonomy" id="1492"/>
    <lineage>
        <taxon>Bacteria</taxon>
        <taxon>Bacillati</taxon>
        <taxon>Bacillota</taxon>
        <taxon>Clostridia</taxon>
        <taxon>Eubacteriales</taxon>
        <taxon>Clostridiaceae</taxon>
        <taxon>Clostridium</taxon>
    </lineage>
</organism>
<feature type="domain" description="Phage tail tape measure protein" evidence="3">
    <location>
        <begin position="189"/>
        <end position="387"/>
    </location>
</feature>
<dbReference type="AlphaFoldDB" id="A0A512TR57"/>
<name>A0A512TR57_CLOBU</name>
<dbReference type="InterPro" id="IPR010090">
    <property type="entry name" value="Phage_tape_meas"/>
</dbReference>
<dbReference type="EMBL" id="BKBC01000049">
    <property type="protein sequence ID" value="GEQ22478.1"/>
    <property type="molecule type" value="Genomic_DNA"/>
</dbReference>
<feature type="region of interest" description="Disordered" evidence="2">
    <location>
        <begin position="40"/>
        <end position="86"/>
    </location>
</feature>
<gene>
    <name evidence="4" type="ORF">CBU02nite_29840</name>
</gene>
<evidence type="ECO:0000259" key="3">
    <source>
        <dbReference type="Pfam" id="PF10145"/>
    </source>
</evidence>
<evidence type="ECO:0000313" key="4">
    <source>
        <dbReference type="EMBL" id="GEQ22478.1"/>
    </source>
</evidence>
<dbReference type="RefSeq" id="WP_243125132.1">
    <property type="nucleotide sequence ID" value="NZ_BKBC01000049.1"/>
</dbReference>
<feature type="compositionally biased region" description="Basic and acidic residues" evidence="2">
    <location>
        <begin position="65"/>
        <end position="75"/>
    </location>
</feature>
<sequence>MIAIASKEIYRLDIKINVNGDKESSNKVKKVEETAEKAKKKLKDLGNQTASPTAKLNDKMSSPLEKLESKTKSLSDRTISPTAKLKDNATSGLDKVKNATEKLNNKEAKVKVKAEDQASGIIEKANSRLTSWLKAGTKKVISIGLVGSLALGGFGLGASLKTYTDFEQGLSNVKAVTGATTQEMAILKKEAKDLGASTAWSAVQVTQAEELLGQAGFSVKETTSALPGLLNLASAGSLDLAQATDIASGTLRAFNLQASQSGHVADVLALSASATNSDVTDLGDTMKYAAPVAQALGISFEDTAAASGLLSNANIKGSQAGTILRQTMARLASPTDEASKLMKKYGINAFDAEGNMKPLSGVVDNLNSSLGKLTSQQRADVISTVFGTESMSGVLALMNQGGASLSELSNKLKDANGAADNMAKTKLDNLAGQITLLKSATEGMRNELGERLAPYAKQFVTWFTGKIPDITDGIVNAVDYLSNHTEDIKETAIAIGTVVTAIAGFNIAGSIGNSISGISNLVSLFKGASVAKDATEAAVGISKVGLAAKILPALFSPVGLAITAGVATTAYGIMSYNSLMNRSIDTATEELTIGEKIINEFTGSAYKSAKELQESGVKYTDFGEGISDSFKKAVRETAKSGTELLMNIKKIDTSGYSTSDRENKIANRINDYAYDIINALENKKNSETKVLKDALSADGDYSSENDSAVSSIGEYYDNVTEKIQVARDKVYEITSQAYADNRELAASELEEIKGYIDQMNSLKLEAIDAKNTYDQAYAQSKFTTDASKVTDADSASELLKSSYKDIDDVYKDKIADLDGNIAVLEKTLSETTEESKKSSLQKSIDELRNTRGSYADSNWNEKQAMYQIIMDQNSGAARTINKYTGDKLNGTEISSQEIMQKMIDSHIGASSIKESGNYTLFNDLTKQWENVTVAVDDYSKEITGFYNETADKGAAYSEDQKDQLDTLRKSYTNATDGIINAIDIISNSTLNTDTGEFKMGNAIVASMQDIQKESDGVITGMAQINGTQVYIKADASGAIEAIGNTREELNQIPSVTTADISTNAIESTGEVGGLLENLREIGSKVWTGIVNITKNITEAFTSSNDAGHTAGHKEGYASGTDNATAGLHPVAEEGFEIITNPSVRNFRGGERVLNHNESVDFLKSNKAQKGKVEVYQPQVAMAGGGNQFSFGGMNININGNQDVEAMINEAMQQFGQNLRDAFSNIKK</sequence>
<dbReference type="NCBIfam" id="TIGR01760">
    <property type="entry name" value="tape_meas_TP901"/>
    <property type="match status" value="1"/>
</dbReference>